<name>A0A239U0U1_9STAP</name>
<dbReference type="InterPro" id="IPR029058">
    <property type="entry name" value="AB_hydrolase_fold"/>
</dbReference>
<dbReference type="EMBL" id="BKAR01000036">
    <property type="protein sequence ID" value="GEP85634.1"/>
    <property type="molecule type" value="Genomic_DNA"/>
</dbReference>
<dbReference type="Gene3D" id="3.40.50.1820">
    <property type="entry name" value="alpha/beta hydrolase"/>
    <property type="match status" value="1"/>
</dbReference>
<dbReference type="Pfam" id="PF06821">
    <property type="entry name" value="Ser_hydrolase"/>
    <property type="match status" value="1"/>
</dbReference>
<proteinExistence type="predicted"/>
<gene>
    <name evidence="1" type="ORF">SPI02_22190</name>
</gene>
<comment type="caution">
    <text evidence="1">The sequence shown here is derived from an EMBL/GenBank/DDBJ whole genome shotgun (WGS) entry which is preliminary data.</text>
</comment>
<sequence>MTKIILIHAQGADAHSNWYEWLEQSLKLEGYDMNICNIKHSTPVNMDEWLDQLNEQIDIEKHDTYFVTHGFGTLAGLKYLDVHTEKRIEGFFSIAGYGPEAKDVAQSLQANDVTLDYESLKDRIDYFYGLCSTDDPYVPYKDTEELIDKLGGKSRVIKNGGHFTTDDGYDTFLALKNNMMKRISR</sequence>
<dbReference type="GO" id="GO:0016787">
    <property type="term" value="F:hydrolase activity"/>
    <property type="evidence" value="ECO:0007669"/>
    <property type="project" value="UniProtKB-KW"/>
</dbReference>
<evidence type="ECO:0000313" key="1">
    <source>
        <dbReference type="EMBL" id="GEP85634.1"/>
    </source>
</evidence>
<protein>
    <submittedName>
        <fullName evidence="1">Alpha/beta hydrolase</fullName>
    </submittedName>
</protein>
<dbReference type="RefSeq" id="WP_095104618.1">
    <property type="nucleotide sequence ID" value="NZ_BKAR01000036.1"/>
</dbReference>
<keyword evidence="2" id="KW-1185">Reference proteome</keyword>
<dbReference type="AlphaFoldDB" id="A0A239U0U1"/>
<organism evidence="1 2">
    <name type="scientific">Staphylococcus piscifermentans</name>
    <dbReference type="NCBI Taxonomy" id="70258"/>
    <lineage>
        <taxon>Bacteria</taxon>
        <taxon>Bacillati</taxon>
        <taxon>Bacillota</taxon>
        <taxon>Bacilli</taxon>
        <taxon>Bacillales</taxon>
        <taxon>Staphylococcaceae</taxon>
        <taxon>Staphylococcus</taxon>
    </lineage>
</organism>
<dbReference type="PANTHER" id="PTHR15394">
    <property type="entry name" value="SERINE HYDROLASE RBBP9"/>
    <property type="match status" value="1"/>
</dbReference>
<dbReference type="Proteomes" id="UP000321736">
    <property type="component" value="Unassembled WGS sequence"/>
</dbReference>
<keyword evidence="1" id="KW-0378">Hydrolase</keyword>
<dbReference type="SUPFAM" id="SSF53474">
    <property type="entry name" value="alpha/beta-Hydrolases"/>
    <property type="match status" value="1"/>
</dbReference>
<evidence type="ECO:0000313" key="2">
    <source>
        <dbReference type="Proteomes" id="UP000321736"/>
    </source>
</evidence>
<dbReference type="PANTHER" id="PTHR15394:SF3">
    <property type="entry name" value="SERINE HYDROLASE RBBP9"/>
    <property type="match status" value="1"/>
</dbReference>
<reference evidence="1 2" key="1">
    <citation type="submission" date="2019-07" db="EMBL/GenBank/DDBJ databases">
        <title>Whole genome shotgun sequence of Staphylococcus piscifermentans NBRC 109625.</title>
        <authorList>
            <person name="Hosoyama A."/>
            <person name="Uohara A."/>
            <person name="Ohji S."/>
            <person name="Ichikawa N."/>
        </authorList>
    </citation>
    <scope>NUCLEOTIDE SEQUENCE [LARGE SCALE GENOMIC DNA]</scope>
    <source>
        <strain evidence="1 2">NBRC 109625</strain>
    </source>
</reference>
<dbReference type="OrthoDB" id="9804993at2"/>
<dbReference type="InterPro" id="IPR010662">
    <property type="entry name" value="RBBP9/YdeN"/>
</dbReference>
<accession>A0A239U0U1</accession>